<keyword evidence="1" id="KW-1133">Transmembrane helix</keyword>
<feature type="transmembrane region" description="Helical" evidence="1">
    <location>
        <begin position="185"/>
        <end position="205"/>
    </location>
</feature>
<name>A0A939B7K6_9BACT</name>
<feature type="transmembrane region" description="Helical" evidence="1">
    <location>
        <begin position="108"/>
        <end position="128"/>
    </location>
</feature>
<reference evidence="2" key="2">
    <citation type="journal article" date="2021" name="Sci. Rep.">
        <title>The distribution of antibiotic resistance genes in chicken gut microbiota commensals.</title>
        <authorList>
            <person name="Juricova H."/>
            <person name="Matiasovicova J."/>
            <person name="Kubasova T."/>
            <person name="Cejkova D."/>
            <person name="Rychlik I."/>
        </authorList>
    </citation>
    <scope>NUCLEOTIDE SEQUENCE</scope>
    <source>
        <strain evidence="2">An824</strain>
    </source>
</reference>
<feature type="transmembrane region" description="Helical" evidence="1">
    <location>
        <begin position="217"/>
        <end position="240"/>
    </location>
</feature>
<reference evidence="2" key="1">
    <citation type="submission" date="2020-08" db="EMBL/GenBank/DDBJ databases">
        <authorList>
            <person name="Cejkova D."/>
            <person name="Kubasova T."/>
            <person name="Jahodarova E."/>
            <person name="Rychlik I."/>
        </authorList>
    </citation>
    <scope>NUCLEOTIDE SEQUENCE</scope>
    <source>
        <strain evidence="2">An824</strain>
    </source>
</reference>
<protein>
    <submittedName>
        <fullName evidence="2">Uncharacterized protein</fullName>
    </submittedName>
</protein>
<feature type="transmembrane region" description="Helical" evidence="1">
    <location>
        <begin position="78"/>
        <end position="96"/>
    </location>
</feature>
<dbReference type="EMBL" id="JACJJG010000034">
    <property type="protein sequence ID" value="MBM6673735.1"/>
    <property type="molecule type" value="Genomic_DNA"/>
</dbReference>
<dbReference type="InterPro" id="IPR043742">
    <property type="entry name" value="DUF5687"/>
</dbReference>
<comment type="caution">
    <text evidence="2">The sequence shown here is derived from an EMBL/GenBank/DDBJ whole genome shotgun (WGS) entry which is preliminary data.</text>
</comment>
<feature type="transmembrane region" description="Helical" evidence="1">
    <location>
        <begin position="325"/>
        <end position="342"/>
    </location>
</feature>
<evidence type="ECO:0000313" key="2">
    <source>
        <dbReference type="EMBL" id="MBM6673735.1"/>
    </source>
</evidence>
<evidence type="ECO:0000313" key="3">
    <source>
        <dbReference type="Proteomes" id="UP000706891"/>
    </source>
</evidence>
<feature type="transmembrane region" description="Helical" evidence="1">
    <location>
        <begin position="43"/>
        <end position="66"/>
    </location>
</feature>
<dbReference type="Pfam" id="PF18940">
    <property type="entry name" value="DUF5687"/>
    <property type="match status" value="1"/>
</dbReference>
<gene>
    <name evidence="2" type="ORF">H6A34_07580</name>
</gene>
<feature type="transmembrane region" description="Helical" evidence="1">
    <location>
        <begin position="299"/>
        <end position="319"/>
    </location>
</feature>
<feature type="transmembrane region" description="Helical" evidence="1">
    <location>
        <begin position="470"/>
        <end position="489"/>
    </location>
</feature>
<organism evidence="2 3">
    <name type="scientific">Marseilla massiliensis</name>
    <dbReference type="NCBI Taxonomy" id="1841864"/>
    <lineage>
        <taxon>Bacteria</taxon>
        <taxon>Pseudomonadati</taxon>
        <taxon>Bacteroidota</taxon>
        <taxon>Bacteroidia</taxon>
        <taxon>Bacteroidales</taxon>
        <taxon>Prevotellaceae</taxon>
        <taxon>Marseilla</taxon>
    </lineage>
</organism>
<feature type="transmembrane region" description="Helical" evidence="1">
    <location>
        <begin position="395"/>
        <end position="419"/>
    </location>
</feature>
<feature type="transmembrane region" description="Helical" evidence="1">
    <location>
        <begin position="370"/>
        <end position="389"/>
    </location>
</feature>
<keyword evidence="1" id="KW-0812">Transmembrane</keyword>
<feature type="transmembrane region" description="Helical" evidence="1">
    <location>
        <begin position="440"/>
        <end position="464"/>
    </location>
</feature>
<dbReference type="AlphaFoldDB" id="A0A939B7K6"/>
<evidence type="ECO:0000256" key="1">
    <source>
        <dbReference type="SAM" id="Phobius"/>
    </source>
</evidence>
<keyword evidence="3" id="KW-1185">Reference proteome</keyword>
<feature type="transmembrane region" description="Helical" evidence="1">
    <location>
        <begin position="148"/>
        <end position="173"/>
    </location>
</feature>
<keyword evidence="1" id="KW-0472">Membrane</keyword>
<proteinExistence type="predicted"/>
<accession>A0A939B7K6</accession>
<dbReference type="Proteomes" id="UP000706891">
    <property type="component" value="Unassembled WGS sequence"/>
</dbReference>
<dbReference type="RefSeq" id="WP_205104602.1">
    <property type="nucleotide sequence ID" value="NZ_JACJJG010000034.1"/>
</dbReference>
<sequence>MERHQMQTGNRLSKFQLLRILRKHVKLAEKRSVAYEQNKAAKFFIYLMWAFAVVYIIFIAIMLALIANDSDTLTPYEFFYGVSPFLLVADFLFRFIGQQTPAQLIKPYTLLPIPKYACVEMFIVSSIITPNNLIWLSVTVPYVIMTTLFSYGLLTALGLVVSFQLIVTVNSQWYMLARTLISKNLLWWLLPIAVYALIFSPLYLGDIDKMFEICVGIGPWFAFWNPLAYIGVAAVLFAFVEINKRMQYRCTYLESSNVESRRMKTVTEWRMFDRYGEIGQYLKLEVKSLMRNKNIRKSFIYASVGISILSLVISLTDLYQDDYSRAFWAVYTFVLYGSITLIKIMSAEGNYIDCLVIHKENIMQLLRAKYYLYGSILILPFLLMLPTVFTGKYTFLALFSMMCFTAGPVYCLLMQMAVYNKQTMPLNTKYISKGSIETNYFQIVAELAALFLPVVIISLLKAAFSENTAYIVLLAVGVVFILTHKFWLYNIYKRFMKRRYINMEGFRATR</sequence>